<organism evidence="1 2">
    <name type="scientific">Burkholderia mayonis</name>
    <dbReference type="NCBI Taxonomy" id="1385591"/>
    <lineage>
        <taxon>Bacteria</taxon>
        <taxon>Pseudomonadati</taxon>
        <taxon>Pseudomonadota</taxon>
        <taxon>Betaproteobacteria</taxon>
        <taxon>Burkholderiales</taxon>
        <taxon>Burkholderiaceae</taxon>
        <taxon>Burkholderia</taxon>
        <taxon>pseudomallei group</taxon>
    </lineage>
</organism>
<name>A0A1B4FUZ2_9BURK</name>
<accession>A0A1B4FUZ2</accession>
<gene>
    <name evidence="1" type="ORF">WS71_09505</name>
</gene>
<proteinExistence type="predicted"/>
<protein>
    <submittedName>
        <fullName evidence="1">Uncharacterized protein</fullName>
    </submittedName>
</protein>
<evidence type="ECO:0000313" key="2">
    <source>
        <dbReference type="Proteomes" id="UP000067711"/>
    </source>
</evidence>
<reference evidence="1 2" key="1">
    <citation type="submission" date="2015-12" db="EMBL/GenBank/DDBJ databases">
        <title>Diversity of Burkholderia near neighbor genomes.</title>
        <authorList>
            <person name="Sahl J."/>
            <person name="Wagner D."/>
            <person name="Keim P."/>
        </authorList>
    </citation>
    <scope>NUCLEOTIDE SEQUENCE [LARGE SCALE GENOMIC DNA]</scope>
    <source>
        <strain evidence="1 2">BDU8</strain>
    </source>
</reference>
<evidence type="ECO:0000313" key="1">
    <source>
        <dbReference type="EMBL" id="AOJ07518.1"/>
    </source>
</evidence>
<dbReference type="Proteomes" id="UP000067711">
    <property type="component" value="Chromosome 2"/>
</dbReference>
<sequence>MVDSIDADRWQRVLTTLLAACRYRESTARAAYSFAHANRCDAEPLDPIAPKTSAAPPPPSRVPAVRHWERRTESSIEVSWCDPACANYGEQIWIFIAALRT</sequence>
<dbReference type="AlphaFoldDB" id="A0A1B4FUZ2"/>
<dbReference type="EMBL" id="CP013388">
    <property type="protein sequence ID" value="AOJ07518.1"/>
    <property type="molecule type" value="Genomic_DNA"/>
</dbReference>
<dbReference type="RefSeq" id="WP_066486637.1">
    <property type="nucleotide sequence ID" value="NZ_CP013388.1"/>
</dbReference>